<feature type="domain" description="HTH myb-type" evidence="9">
    <location>
        <begin position="92"/>
        <end position="147"/>
    </location>
</feature>
<evidence type="ECO:0000256" key="2">
    <source>
        <dbReference type="ARBA" id="ARBA00022737"/>
    </source>
</evidence>
<feature type="domain" description="HTH myb-type" evidence="9">
    <location>
        <begin position="40"/>
        <end position="91"/>
    </location>
</feature>
<dbReference type="Pfam" id="PF13921">
    <property type="entry name" value="Myb_DNA-bind_6"/>
    <property type="match status" value="1"/>
</dbReference>
<keyword evidence="2" id="KW-0677">Repeat</keyword>
<organism evidence="10 11">
    <name type="scientific">Stegodyphus mimosarum</name>
    <name type="common">African social velvet spider</name>
    <dbReference type="NCBI Taxonomy" id="407821"/>
    <lineage>
        <taxon>Eukaryota</taxon>
        <taxon>Metazoa</taxon>
        <taxon>Ecdysozoa</taxon>
        <taxon>Arthropoda</taxon>
        <taxon>Chelicerata</taxon>
        <taxon>Arachnida</taxon>
        <taxon>Araneae</taxon>
        <taxon>Araneomorphae</taxon>
        <taxon>Entelegynae</taxon>
        <taxon>Eresoidea</taxon>
        <taxon>Eresidae</taxon>
        <taxon>Stegodyphus</taxon>
    </lineage>
</organism>
<accession>A0A087TBK4</accession>
<dbReference type="GO" id="GO:0000978">
    <property type="term" value="F:RNA polymerase II cis-regulatory region sequence-specific DNA binding"/>
    <property type="evidence" value="ECO:0007669"/>
    <property type="project" value="TreeGrafter"/>
</dbReference>
<feature type="domain" description="Myb-like" evidence="8">
    <location>
        <begin position="92"/>
        <end position="143"/>
    </location>
</feature>
<dbReference type="STRING" id="407821.A0A087TBK4"/>
<dbReference type="PROSITE" id="PS50090">
    <property type="entry name" value="MYB_LIKE"/>
    <property type="match status" value="3"/>
</dbReference>
<evidence type="ECO:0000259" key="9">
    <source>
        <dbReference type="PROSITE" id="PS51294"/>
    </source>
</evidence>
<dbReference type="InterPro" id="IPR050560">
    <property type="entry name" value="MYB_TF"/>
</dbReference>
<keyword evidence="6" id="KW-0539">Nucleus</keyword>
<evidence type="ECO:0000256" key="6">
    <source>
        <dbReference type="ARBA" id="ARBA00023242"/>
    </source>
</evidence>
<dbReference type="CDD" id="cd00167">
    <property type="entry name" value="SANT"/>
    <property type="match status" value="3"/>
</dbReference>
<evidence type="ECO:0000256" key="7">
    <source>
        <dbReference type="SAM" id="MobiDB-lite"/>
    </source>
</evidence>
<feature type="region of interest" description="Disordered" evidence="7">
    <location>
        <begin position="206"/>
        <end position="237"/>
    </location>
</feature>
<dbReference type="FunFam" id="1.10.10.60:FF:000010">
    <property type="entry name" value="Transcriptional activator Myb isoform A"/>
    <property type="match status" value="1"/>
</dbReference>
<feature type="compositionally biased region" description="Basic residues" evidence="7">
    <location>
        <begin position="214"/>
        <end position="227"/>
    </location>
</feature>
<dbReference type="FunFam" id="1.10.10.60:FF:000016">
    <property type="entry name" value="Transcriptional activator Myb isoform A"/>
    <property type="match status" value="1"/>
</dbReference>
<feature type="non-terminal residue" evidence="10">
    <location>
        <position position="762"/>
    </location>
</feature>
<dbReference type="SUPFAM" id="SSF46689">
    <property type="entry name" value="Homeodomain-like"/>
    <property type="match status" value="2"/>
</dbReference>
<keyword evidence="3" id="KW-0805">Transcription regulation</keyword>
<dbReference type="InterPro" id="IPR001005">
    <property type="entry name" value="SANT/Myb"/>
</dbReference>
<evidence type="ECO:0000313" key="10">
    <source>
        <dbReference type="EMBL" id="KFM62493.1"/>
    </source>
</evidence>
<dbReference type="AlphaFoldDB" id="A0A087TBK4"/>
<dbReference type="InterPro" id="IPR017930">
    <property type="entry name" value="Myb_dom"/>
</dbReference>
<dbReference type="GO" id="GO:0005634">
    <property type="term" value="C:nucleus"/>
    <property type="evidence" value="ECO:0007669"/>
    <property type="project" value="UniProtKB-SubCell"/>
</dbReference>
<evidence type="ECO:0000259" key="8">
    <source>
        <dbReference type="PROSITE" id="PS50090"/>
    </source>
</evidence>
<dbReference type="OMA" id="YMARDIS"/>
<evidence type="ECO:0000256" key="5">
    <source>
        <dbReference type="ARBA" id="ARBA00023163"/>
    </source>
</evidence>
<dbReference type="InterPro" id="IPR009057">
    <property type="entry name" value="Homeodomain-like_sf"/>
</dbReference>
<dbReference type="GO" id="GO:0000981">
    <property type="term" value="F:DNA-binding transcription factor activity, RNA polymerase II-specific"/>
    <property type="evidence" value="ECO:0007669"/>
    <property type="project" value="TreeGrafter"/>
</dbReference>
<keyword evidence="5" id="KW-0804">Transcription</keyword>
<name>A0A087TBK4_STEMI</name>
<dbReference type="GO" id="GO:0000278">
    <property type="term" value="P:mitotic cell cycle"/>
    <property type="evidence" value="ECO:0007669"/>
    <property type="project" value="TreeGrafter"/>
</dbReference>
<dbReference type="PANTHER" id="PTHR45614">
    <property type="entry name" value="MYB PROTEIN-RELATED"/>
    <property type="match status" value="1"/>
</dbReference>
<evidence type="ECO:0000313" key="11">
    <source>
        <dbReference type="Proteomes" id="UP000054359"/>
    </source>
</evidence>
<dbReference type="EMBL" id="KK114457">
    <property type="protein sequence ID" value="KFM62493.1"/>
    <property type="molecule type" value="Genomic_DNA"/>
</dbReference>
<evidence type="ECO:0000256" key="3">
    <source>
        <dbReference type="ARBA" id="ARBA00023015"/>
    </source>
</evidence>
<gene>
    <name evidence="10" type="ORF">X975_21246</name>
</gene>
<keyword evidence="4" id="KW-0238">DNA-binding</keyword>
<dbReference type="SMART" id="SM00717">
    <property type="entry name" value="SANT"/>
    <property type="match status" value="3"/>
</dbReference>
<dbReference type="PANTHER" id="PTHR45614:SF25">
    <property type="entry name" value="MYB PROTEIN"/>
    <property type="match status" value="1"/>
</dbReference>
<dbReference type="OrthoDB" id="2143914at2759"/>
<dbReference type="PROSITE" id="PS51294">
    <property type="entry name" value="HTH_MYB"/>
    <property type="match status" value="3"/>
</dbReference>
<dbReference type="Proteomes" id="UP000054359">
    <property type="component" value="Unassembled WGS sequence"/>
</dbReference>
<keyword evidence="11" id="KW-1185">Reference proteome</keyword>
<dbReference type="Gene3D" id="1.10.10.60">
    <property type="entry name" value="Homeodomain-like"/>
    <property type="match status" value="3"/>
</dbReference>
<evidence type="ECO:0000256" key="1">
    <source>
        <dbReference type="ARBA" id="ARBA00004123"/>
    </source>
</evidence>
<dbReference type="Pfam" id="PF00249">
    <property type="entry name" value="Myb_DNA-binding"/>
    <property type="match status" value="1"/>
</dbReference>
<feature type="domain" description="Myb-like" evidence="8">
    <location>
        <begin position="144"/>
        <end position="194"/>
    </location>
</feature>
<comment type="subcellular location">
    <subcellularLocation>
        <location evidence="1">Nucleus</location>
    </subcellularLocation>
</comment>
<dbReference type="GO" id="GO:0045944">
    <property type="term" value="P:positive regulation of transcription by RNA polymerase II"/>
    <property type="evidence" value="ECO:0007669"/>
    <property type="project" value="TreeGrafter"/>
</dbReference>
<reference evidence="10 11" key="1">
    <citation type="submission" date="2013-11" db="EMBL/GenBank/DDBJ databases">
        <title>Genome sequencing of Stegodyphus mimosarum.</title>
        <authorList>
            <person name="Bechsgaard J."/>
        </authorList>
    </citation>
    <scope>NUCLEOTIDE SEQUENCE [LARGE SCALE GENOMIC DNA]</scope>
</reference>
<protein>
    <submittedName>
        <fullName evidence="10">Transcriptional activator Myb</fullName>
    </submittedName>
</protein>
<evidence type="ECO:0000256" key="4">
    <source>
        <dbReference type="ARBA" id="ARBA00023125"/>
    </source>
</evidence>
<feature type="domain" description="Myb-like" evidence="8">
    <location>
        <begin position="40"/>
        <end position="91"/>
    </location>
</feature>
<proteinExistence type="predicted"/>
<feature type="domain" description="HTH myb-type" evidence="9">
    <location>
        <begin position="148"/>
        <end position="198"/>
    </location>
</feature>
<sequence length="762" mass="86247">MLRRRVRKELKSRSRSVSYSSSEYDESDFGTSAPVLRVRNKIINRGRWLKEEDERLKFYVETYGESQWEAISRMFPDRSDVQCQQRWYKVINPELVKGPWTKEEDEKVIELVKKYGPKKWTIIAKHLKGRIGKQCRERWHNHLNPEIKKTAWTVEEEQQICHYHSLWGNQWSKIAKQLPGRTDNAIKNHWNSTLKKKFGVSQESCYSSSSSFGKAKRKKDQGHRASRARSETTSTRATKLSVSSANCSDYSDKHLVDLSIPPVKVKMEFEVENENTSVDAEKMSSLSDAVVKDNILRSSLDYIRDHIDISPLSATVEDFDVSDIMSDASLADLSMSDLVTGAMSPPVTPIKTAAQSHITYTFDGSIYQALKEEAPNDNLIPIPSPVMTKLASPKTNFKRRKELNIPSDTSFVTEPGQESLLDISLDTEQQLLNLISQGAASSPAAELVPQVLETLQNINFSPIKPPNIIVKKEPICLSDDSNGLSPEPYSATSEIHNYFQNSTPVKCNTPLKPLTFSPSQFLNSPSVKSPVNALTSTPKNSVQLYDSLYDLLGEGGSSSVLQTPKLPMLNASLHTPTPLKEISGDMSKSSIDKNERFPIRNSLKKGYFNERGEMETFIETTVKDKENVQPVKRARKALHKIWMSESDDSAIYMARDISSPETPSKSLVGDTSVTFSPPSIIKETLLDSSLIPELNNDFLIPAAVSKKPKRRRKEYHNLRKFDHTEAYCKWGQVVYGRTFDQLELTELAREWVTSLRPRSFNH</sequence>